<dbReference type="PROSITE" id="PS50267">
    <property type="entry name" value="NA_NEUROTRAN_SYMP_3"/>
    <property type="match status" value="1"/>
</dbReference>
<dbReference type="AlphaFoldDB" id="H5SVX2"/>
<keyword evidence="3 6" id="KW-0812">Transmembrane</keyword>
<name>H5SVX2_9CREN</name>
<evidence type="ECO:0000256" key="1">
    <source>
        <dbReference type="ARBA" id="ARBA00004141"/>
    </source>
</evidence>
<feature type="transmembrane region" description="Helical" evidence="7">
    <location>
        <begin position="415"/>
        <end position="436"/>
    </location>
</feature>
<keyword evidence="2 6" id="KW-0813">Transport</keyword>
<feature type="transmembrane region" description="Helical" evidence="7">
    <location>
        <begin position="335"/>
        <end position="352"/>
    </location>
</feature>
<dbReference type="GO" id="GO:0016020">
    <property type="term" value="C:membrane"/>
    <property type="evidence" value="ECO:0007669"/>
    <property type="project" value="UniProtKB-SubCell"/>
</dbReference>
<evidence type="ECO:0000256" key="4">
    <source>
        <dbReference type="ARBA" id="ARBA00022989"/>
    </source>
</evidence>
<dbReference type="Pfam" id="PF00209">
    <property type="entry name" value="SNF"/>
    <property type="match status" value="2"/>
</dbReference>
<protein>
    <recommendedName>
        <fullName evidence="6">Transporter</fullName>
    </recommendedName>
</protein>
<feature type="transmembrane region" description="Helical" evidence="7">
    <location>
        <begin position="89"/>
        <end position="113"/>
    </location>
</feature>
<evidence type="ECO:0000256" key="5">
    <source>
        <dbReference type="ARBA" id="ARBA00023136"/>
    </source>
</evidence>
<feature type="transmembrane region" description="Helical" evidence="7">
    <location>
        <begin position="44"/>
        <end position="68"/>
    </location>
</feature>
<keyword evidence="5 7" id="KW-0472">Membrane</keyword>
<reference evidence="8" key="2">
    <citation type="journal article" date="2012" name="PLoS ONE">
        <title>A Deeply Branching Thermophilic Bacterium with an Ancient Acetyl-CoA Pathway Dominates a Subsurface Ecosystem.</title>
        <authorList>
            <person name="Takami H."/>
            <person name="Noguchi H."/>
            <person name="Takaki Y."/>
            <person name="Uchiyama I."/>
            <person name="Toyoda A."/>
            <person name="Nishi S."/>
            <person name="Chee G.-J."/>
            <person name="Arai W."/>
            <person name="Nunoura T."/>
            <person name="Itoh T."/>
            <person name="Hattori M."/>
            <person name="Takai K."/>
        </authorList>
    </citation>
    <scope>NUCLEOTIDE SEQUENCE</scope>
</reference>
<comment type="similarity">
    <text evidence="6">Belongs to the sodium:neurotransmitter symporter (SNF) (TC 2.A.22) family.</text>
</comment>
<evidence type="ECO:0000256" key="2">
    <source>
        <dbReference type="ARBA" id="ARBA00022448"/>
    </source>
</evidence>
<organism evidence="8">
    <name type="scientific">uncultured crenarchaeote</name>
    <dbReference type="NCBI Taxonomy" id="29281"/>
    <lineage>
        <taxon>Archaea</taxon>
        <taxon>Thermoproteota</taxon>
        <taxon>environmental samples</taxon>
    </lineage>
</organism>
<proteinExistence type="inferred from homology"/>
<feature type="transmembrane region" description="Helical" evidence="7">
    <location>
        <begin position="293"/>
        <end position="314"/>
    </location>
</feature>
<feature type="transmembrane region" description="Helical" evidence="7">
    <location>
        <begin position="162"/>
        <end position="184"/>
    </location>
</feature>
<sequence>MERVGRERETWGSYTGFILTTIGSAVGIGSIWRFPYMVSTNGGASFLLVYIIVLFTFGLAFMVLEFALGMRYRTSIVSALSMIRHRFRFIGLFMIGVTVAILSYYMVVLGWILAYLVMSILNRYQGFEGFIDTWYPLASYLAVVAINYTIVRSGLRTGVERFNRYGVIMLFAMLIPLALIGLSMDRDGLGLRYYTQPDSNRLLDPHVWSSAIGQAFFSLSIGLGVLVTYASYVREQKQSVVVTSLIIVGSVLVVAFLSGLMVFTMVFANGLGDVHGTALVFIAMPKIIAGMEYGYLLGITFFLLLFIAGITSSISMLQIPVSALEDTFKFSKARATMVITMLSLALGIPSALSYSPVHLSISSMPVLDAFDWIFGTIALAVSATLMAVAVAWFMSRDEMMEQVNMNSRIRIPSRMLDLVRILLPAMIIATLMKILVFS</sequence>
<keyword evidence="6" id="KW-0769">Symport</keyword>
<dbReference type="PANTHER" id="PTHR42948:SF1">
    <property type="entry name" value="TRANSPORTER"/>
    <property type="match status" value="1"/>
</dbReference>
<comment type="subcellular location">
    <subcellularLocation>
        <location evidence="1">Membrane</location>
        <topology evidence="1">Multi-pass membrane protein</topology>
    </subcellularLocation>
</comment>
<accession>H5SVX2</accession>
<dbReference type="InterPro" id="IPR037272">
    <property type="entry name" value="SNS_sf"/>
</dbReference>
<dbReference type="PANTHER" id="PTHR42948">
    <property type="entry name" value="TRANSPORTER"/>
    <property type="match status" value="1"/>
</dbReference>
<evidence type="ECO:0000256" key="6">
    <source>
        <dbReference type="RuleBase" id="RU003732"/>
    </source>
</evidence>
<evidence type="ECO:0000313" key="8">
    <source>
        <dbReference type="EMBL" id="BAL60308.1"/>
    </source>
</evidence>
<dbReference type="GO" id="GO:0015293">
    <property type="term" value="F:symporter activity"/>
    <property type="evidence" value="ECO:0007669"/>
    <property type="project" value="UniProtKB-KW"/>
</dbReference>
<keyword evidence="4 7" id="KW-1133">Transmembrane helix</keyword>
<dbReference type="CDD" id="cd10324">
    <property type="entry name" value="SLC6sbd"/>
    <property type="match status" value="1"/>
</dbReference>
<feature type="transmembrane region" description="Helical" evidence="7">
    <location>
        <begin position="133"/>
        <end position="150"/>
    </location>
</feature>
<feature type="transmembrane region" description="Helical" evidence="7">
    <location>
        <begin position="12"/>
        <end position="32"/>
    </location>
</feature>
<dbReference type="EMBL" id="AP011903">
    <property type="protein sequence ID" value="BAL60308.1"/>
    <property type="molecule type" value="Genomic_DNA"/>
</dbReference>
<feature type="transmembrane region" description="Helical" evidence="7">
    <location>
        <begin position="211"/>
        <end position="233"/>
    </location>
</feature>
<dbReference type="SUPFAM" id="SSF161070">
    <property type="entry name" value="SNF-like"/>
    <property type="match status" value="1"/>
</dbReference>
<dbReference type="PROSITE" id="PS00610">
    <property type="entry name" value="NA_NEUROTRAN_SYMP_1"/>
    <property type="match status" value="1"/>
</dbReference>
<dbReference type="InterPro" id="IPR000175">
    <property type="entry name" value="Na/ntran_symport"/>
</dbReference>
<reference evidence="8" key="1">
    <citation type="journal article" date="2005" name="Environ. Microbiol.">
        <title>Genetic and functional properties of uncultivated thermophilic crenarchaeotes from a subsurface gold mine as revealed by analysis of genome fragments.</title>
        <authorList>
            <person name="Nunoura T."/>
            <person name="Hirayama H."/>
            <person name="Takami H."/>
            <person name="Oida H."/>
            <person name="Nishi S."/>
            <person name="Shimamura S."/>
            <person name="Suzuki Y."/>
            <person name="Inagaki F."/>
            <person name="Takai K."/>
            <person name="Nealson K.H."/>
            <person name="Horikoshi K."/>
        </authorList>
    </citation>
    <scope>NUCLEOTIDE SEQUENCE</scope>
</reference>
<gene>
    <name evidence="8" type="ORF">HGMM_F45C05C23</name>
</gene>
<feature type="transmembrane region" description="Helical" evidence="7">
    <location>
        <begin position="245"/>
        <end position="268"/>
    </location>
</feature>
<dbReference type="NCBIfam" id="NF037979">
    <property type="entry name" value="Na_transp"/>
    <property type="match status" value="1"/>
</dbReference>
<evidence type="ECO:0000256" key="7">
    <source>
        <dbReference type="SAM" id="Phobius"/>
    </source>
</evidence>
<dbReference type="PRINTS" id="PR00176">
    <property type="entry name" value="NANEUSMPORT"/>
</dbReference>
<feature type="transmembrane region" description="Helical" evidence="7">
    <location>
        <begin position="372"/>
        <end position="394"/>
    </location>
</feature>
<evidence type="ECO:0000256" key="3">
    <source>
        <dbReference type="ARBA" id="ARBA00022692"/>
    </source>
</evidence>